<dbReference type="HOGENOM" id="CLU_761008_0_0_1"/>
<feature type="compositionally biased region" description="Low complexity" evidence="1">
    <location>
        <begin position="165"/>
        <end position="176"/>
    </location>
</feature>
<feature type="region of interest" description="Disordered" evidence="1">
    <location>
        <begin position="122"/>
        <end position="214"/>
    </location>
</feature>
<dbReference type="PANTHER" id="PTHR21193">
    <property type="entry name" value="OXIDOREDUCTASE-LIKE DOMAIN-CONTAINING PROTEIN 1"/>
    <property type="match status" value="1"/>
</dbReference>
<keyword evidence="4" id="KW-1185">Reference proteome</keyword>
<dbReference type="PANTHER" id="PTHR21193:SF3">
    <property type="entry name" value="OXIDOREDUCTASE-LIKE DOMAIN-CONTAINING PROTEIN 1"/>
    <property type="match status" value="1"/>
</dbReference>
<dbReference type="VEuPathDB" id="FungiDB:MYCFIDRAFT_180011"/>
<proteinExistence type="predicted"/>
<dbReference type="RefSeq" id="XP_007932197.1">
    <property type="nucleotide sequence ID" value="XM_007934006.1"/>
</dbReference>
<evidence type="ECO:0000256" key="1">
    <source>
        <dbReference type="SAM" id="MobiDB-lite"/>
    </source>
</evidence>
<evidence type="ECO:0000313" key="3">
    <source>
        <dbReference type="EMBL" id="EME77449.1"/>
    </source>
</evidence>
<reference evidence="3 4" key="1">
    <citation type="journal article" date="2012" name="PLoS Pathog.">
        <title>Diverse lifestyles and strategies of plant pathogenesis encoded in the genomes of eighteen Dothideomycetes fungi.</title>
        <authorList>
            <person name="Ohm R.A."/>
            <person name="Feau N."/>
            <person name="Henrissat B."/>
            <person name="Schoch C.L."/>
            <person name="Horwitz B.A."/>
            <person name="Barry K.W."/>
            <person name="Condon B.J."/>
            <person name="Copeland A.C."/>
            <person name="Dhillon B."/>
            <person name="Glaser F."/>
            <person name="Hesse C.N."/>
            <person name="Kosti I."/>
            <person name="LaButti K."/>
            <person name="Lindquist E.A."/>
            <person name="Lucas S."/>
            <person name="Salamov A.A."/>
            <person name="Bradshaw R.E."/>
            <person name="Ciuffetti L."/>
            <person name="Hamelin R.C."/>
            <person name="Kema G.H.J."/>
            <person name="Lawrence C."/>
            <person name="Scott J.A."/>
            <person name="Spatafora J.W."/>
            <person name="Turgeon B.G."/>
            <person name="de Wit P.J.G.M."/>
            <person name="Zhong S."/>
            <person name="Goodwin S.B."/>
            <person name="Grigoriev I.V."/>
        </authorList>
    </citation>
    <scope>NUCLEOTIDE SEQUENCE [LARGE SCALE GENOMIC DNA]</scope>
    <source>
        <strain evidence="3 4">CIRAD86</strain>
    </source>
</reference>
<protein>
    <recommendedName>
        <fullName evidence="2">Oxidoreductase-like domain-containing protein</fullName>
    </recommendedName>
</protein>
<dbReference type="InterPro" id="IPR019180">
    <property type="entry name" value="Oxidoreductase-like_N"/>
</dbReference>
<sequence length="364" mass="40952">MGDVKDSGLSVEVVVVEAIRERRSFLNLVLYALAQPHLPIVPDGIHGPSMLSAMSGLSWVLAATQNLCLDQSHEDVYNGRRSHQFLKNRYIQSCISIKTAVIIAAGGCQVFGAAGRNAARYDEKHENMKKKKNRLPLRSIPNKRTTPQPHHLHKTPSHPQTRHLSTSPNRNNNTTTHPEQIQGYPADPLNAPLTKPNSRPPDTKAPPSSRSQTLARARLVFGDRAAEAAERKHQRESRSQLISGILVPPKPSEPDNCCMSGCVNCVWERFREEVEEYRMRMREAKRRQEGGEGEVEEDEGLEGIPIGIREFMKTEKRLKERRGDRTLGFLLLLLLLLLGDDEICIHTLHYLFSFLDVSQPAKVC</sequence>
<dbReference type="AlphaFoldDB" id="M2ZE93"/>
<dbReference type="GeneID" id="19334256"/>
<accession>M2ZE93</accession>
<dbReference type="Pfam" id="PF09791">
    <property type="entry name" value="Oxidored-like"/>
    <property type="match status" value="1"/>
</dbReference>
<dbReference type="EMBL" id="KB446566">
    <property type="protein sequence ID" value="EME77449.1"/>
    <property type="molecule type" value="Genomic_DNA"/>
</dbReference>
<evidence type="ECO:0000259" key="2">
    <source>
        <dbReference type="Pfam" id="PF09791"/>
    </source>
</evidence>
<dbReference type="Proteomes" id="UP000016932">
    <property type="component" value="Unassembled WGS sequence"/>
</dbReference>
<dbReference type="InterPro" id="IPR039251">
    <property type="entry name" value="OXLD1"/>
</dbReference>
<dbReference type="GO" id="GO:0005739">
    <property type="term" value="C:mitochondrion"/>
    <property type="evidence" value="ECO:0007669"/>
    <property type="project" value="TreeGrafter"/>
</dbReference>
<feature type="domain" description="Oxidoreductase-like" evidence="2">
    <location>
        <begin position="242"/>
        <end position="285"/>
    </location>
</feature>
<dbReference type="OrthoDB" id="10064411at2759"/>
<gene>
    <name evidence="3" type="ORF">MYCFIDRAFT_180011</name>
</gene>
<organism evidence="3 4">
    <name type="scientific">Pseudocercospora fijiensis (strain CIRAD86)</name>
    <name type="common">Black leaf streak disease fungus</name>
    <name type="synonym">Mycosphaerella fijiensis</name>
    <dbReference type="NCBI Taxonomy" id="383855"/>
    <lineage>
        <taxon>Eukaryota</taxon>
        <taxon>Fungi</taxon>
        <taxon>Dikarya</taxon>
        <taxon>Ascomycota</taxon>
        <taxon>Pezizomycotina</taxon>
        <taxon>Dothideomycetes</taxon>
        <taxon>Dothideomycetidae</taxon>
        <taxon>Mycosphaerellales</taxon>
        <taxon>Mycosphaerellaceae</taxon>
        <taxon>Pseudocercospora</taxon>
    </lineage>
</organism>
<evidence type="ECO:0000313" key="4">
    <source>
        <dbReference type="Proteomes" id="UP000016932"/>
    </source>
</evidence>
<dbReference type="KEGG" id="pfj:MYCFIDRAFT_180011"/>
<dbReference type="eggNOG" id="KOG4690">
    <property type="taxonomic scope" value="Eukaryota"/>
</dbReference>
<name>M2ZE93_PSEFD</name>
<dbReference type="STRING" id="383855.M2ZE93"/>